<dbReference type="Gene3D" id="3.30.450.40">
    <property type="match status" value="1"/>
</dbReference>
<accession>A0A165G3Z0</accession>
<evidence type="ECO:0000313" key="2">
    <source>
        <dbReference type="Proteomes" id="UP000076625"/>
    </source>
</evidence>
<dbReference type="EMBL" id="LQQU01000003">
    <property type="protein sequence ID" value="KZE35054.1"/>
    <property type="molecule type" value="Genomic_DNA"/>
</dbReference>
<protein>
    <submittedName>
        <fullName evidence="1">Histidine kinase</fullName>
    </submittedName>
</protein>
<dbReference type="OrthoDB" id="8594276at2"/>
<dbReference type="Proteomes" id="UP000076625">
    <property type="component" value="Unassembled WGS sequence"/>
</dbReference>
<proteinExistence type="predicted"/>
<dbReference type="SUPFAM" id="SSF55781">
    <property type="entry name" value="GAF domain-like"/>
    <property type="match status" value="1"/>
</dbReference>
<dbReference type="RefSeq" id="WP_066609474.1">
    <property type="nucleotide sequence ID" value="NZ_LQQU01000003.1"/>
</dbReference>
<evidence type="ECO:0000313" key="1">
    <source>
        <dbReference type="EMBL" id="KZE35054.1"/>
    </source>
</evidence>
<sequence>MELADWFSTIAARRWPVLPGTQVELSQLVARHPDLIHFSDLANLCLSDPLLLFDLLRAVGPSAALRRPEGTPTVEQMLMLIGLEASTRRLGPLPPLWPVKGRLDMATFEAAGDWLGRGRVAALIAKEWLSIANEHKVEDVFLAALVYNLPACLYLVERNHVPDAPLLSAVSAEFGVDYPKLLLRFCDAFSLPAGLAALFGAGAGQDAKRRQLLRLAVATANGLAQGWWRPQFLAGIDAAARLIGSDFATLHAAVAHAALSVARHPRAPGYTFPARDLALSPGAPSPAPREVAALSTEADLDAALREAIRTLANELKFDRVLFWQAVAGQPALRLRYQVGLSAEHPLRRVELERAPGGFFELLCARPQSFHAPADARAQLAVRYADPFFLAGEPVEFAVMTVFSGDTLVGLFYVDNAVSGRPIDDDRYRRFKTLIAQLARHA</sequence>
<dbReference type="GO" id="GO:0016301">
    <property type="term" value="F:kinase activity"/>
    <property type="evidence" value="ECO:0007669"/>
    <property type="project" value="UniProtKB-KW"/>
</dbReference>
<dbReference type="AlphaFoldDB" id="A0A165G3Z0"/>
<keyword evidence="1" id="KW-0808">Transferase</keyword>
<keyword evidence="1" id="KW-0418">Kinase</keyword>
<comment type="caution">
    <text evidence="1">The sequence shown here is derived from an EMBL/GenBank/DDBJ whole genome shotgun (WGS) entry which is preliminary data.</text>
</comment>
<dbReference type="STRING" id="1452487.AVW16_04515"/>
<name>A0A165G3Z0_9NEIS</name>
<dbReference type="Gene3D" id="1.10.3210.10">
    <property type="entry name" value="Hypothetical protein af1432"/>
    <property type="match status" value="1"/>
</dbReference>
<dbReference type="SUPFAM" id="SSF109604">
    <property type="entry name" value="HD-domain/PDEase-like"/>
    <property type="match status" value="1"/>
</dbReference>
<dbReference type="InterPro" id="IPR029016">
    <property type="entry name" value="GAF-like_dom_sf"/>
</dbReference>
<reference evidence="2" key="1">
    <citation type="submission" date="2016-01" db="EMBL/GenBank/DDBJ databases">
        <title>Draft genome of Chromobacterium sp. F49.</title>
        <authorList>
            <person name="Hong K.W."/>
        </authorList>
    </citation>
    <scope>NUCLEOTIDE SEQUENCE [LARGE SCALE GENOMIC DNA]</scope>
    <source>
        <strain evidence="2">CN10</strain>
    </source>
</reference>
<gene>
    <name evidence="1" type="ORF">AVW16_04515</name>
</gene>
<organism evidence="1 2">
    <name type="scientific">Crenobacter luteus</name>
    <dbReference type="NCBI Taxonomy" id="1452487"/>
    <lineage>
        <taxon>Bacteria</taxon>
        <taxon>Pseudomonadati</taxon>
        <taxon>Pseudomonadota</taxon>
        <taxon>Betaproteobacteria</taxon>
        <taxon>Neisseriales</taxon>
        <taxon>Neisseriaceae</taxon>
        <taxon>Crenobacter</taxon>
    </lineage>
</organism>
<keyword evidence="2" id="KW-1185">Reference proteome</keyword>